<gene>
    <name evidence="2" type="ORF">H9714_02000</name>
</gene>
<sequence>MQGRRVLHRPGENGSTRLCYLAAGGLMGLFLALRLRAFLVQSWGIVLPLRLVGLLSPGLALLGALLSPAVRGHLCRWALGSARWRWGVYALSVAGCLRWRGIVLDRPLEGAGLWLPGWVNLLALAGGGVLLGVFLLHLLFALGECLPGLARWVRGLRRRDWLTLLGLWLAVNLAVFAYASGSQTLYGWDSAIYWRSTYALAETFRDQGVLAALRQVYESIFTSDYNDTIGLLCVPFALLFGPSRRVYLMSIGNFCLFPLLTLLWAFARSRRRPGLWLALAAILALPSLFYTAVTGFVDIAGAIPAALGLILCLREEGKGRFSRFLLIGVLCALAVVLRRWYAFYALSVLLALLVEAAAFRRSPAPVLGYLCGMGFPLLFFLQTFVSQRLLSDYAVQYAAYDLGLGVDFRMLFRYYGIWLLLAALALGVWLALRREDRRKGVFLLLEPSVCFFLFVQVQSHGQQHLLLYVPALACLLILGFDRLADRRRLGALAVAAAVVPTAVSPALPRTQGSVIQDYPLFMPLPTFSYAPPVREDAWEVVGLLRRLDEFGAEGKQVGLLASSFTLNASLLHYAEDSLNAGRVSDVDRSYLATLSEVDSRDGLSGALYACDILAVADPIQLHLGRENQQAIWAPAHCLLEGEAIAGAYRRLEETYTLESDGITVYFFEKVREPTAEEMQALAELVHQTNPDMYVYTG</sequence>
<feature type="transmembrane region" description="Helical" evidence="1">
    <location>
        <begin position="366"/>
        <end position="385"/>
    </location>
</feature>
<evidence type="ECO:0000313" key="2">
    <source>
        <dbReference type="EMBL" id="HJB56305.1"/>
    </source>
</evidence>
<dbReference type="EMBL" id="DWYC01000022">
    <property type="protein sequence ID" value="HJB56305.1"/>
    <property type="molecule type" value="Genomic_DNA"/>
</dbReference>
<name>A0A9D2M8U3_9FIRM</name>
<proteinExistence type="predicted"/>
<keyword evidence="1" id="KW-0812">Transmembrane</keyword>
<feature type="transmembrane region" description="Helical" evidence="1">
    <location>
        <begin position="412"/>
        <end position="432"/>
    </location>
</feature>
<feature type="transmembrane region" description="Helical" evidence="1">
    <location>
        <begin position="465"/>
        <end position="484"/>
    </location>
</feature>
<dbReference type="Proteomes" id="UP000824208">
    <property type="component" value="Unassembled WGS sequence"/>
</dbReference>
<feature type="transmembrane region" description="Helical" evidence="1">
    <location>
        <begin position="274"/>
        <end position="290"/>
    </location>
</feature>
<feature type="transmembrane region" description="Helical" evidence="1">
    <location>
        <begin position="246"/>
        <end position="267"/>
    </location>
</feature>
<accession>A0A9D2M8U3</accession>
<comment type="caution">
    <text evidence="2">The sequence shown here is derived from an EMBL/GenBank/DDBJ whole genome shotgun (WGS) entry which is preliminary data.</text>
</comment>
<evidence type="ECO:0000256" key="1">
    <source>
        <dbReference type="SAM" id="Phobius"/>
    </source>
</evidence>
<organism evidence="2 3">
    <name type="scientific">Candidatus Flavonifractor intestinipullorum</name>
    <dbReference type="NCBI Taxonomy" id="2838587"/>
    <lineage>
        <taxon>Bacteria</taxon>
        <taxon>Bacillati</taxon>
        <taxon>Bacillota</taxon>
        <taxon>Clostridia</taxon>
        <taxon>Eubacteriales</taxon>
        <taxon>Oscillospiraceae</taxon>
        <taxon>Flavonifractor</taxon>
    </lineage>
</organism>
<feature type="transmembrane region" description="Helical" evidence="1">
    <location>
        <begin position="343"/>
        <end position="359"/>
    </location>
</feature>
<feature type="transmembrane region" description="Helical" evidence="1">
    <location>
        <begin position="20"/>
        <end position="39"/>
    </location>
</feature>
<reference evidence="2" key="1">
    <citation type="journal article" date="2021" name="PeerJ">
        <title>Extensive microbial diversity within the chicken gut microbiome revealed by metagenomics and culture.</title>
        <authorList>
            <person name="Gilroy R."/>
            <person name="Ravi A."/>
            <person name="Getino M."/>
            <person name="Pursley I."/>
            <person name="Horton D.L."/>
            <person name="Alikhan N.F."/>
            <person name="Baker D."/>
            <person name="Gharbi K."/>
            <person name="Hall N."/>
            <person name="Watson M."/>
            <person name="Adriaenssens E.M."/>
            <person name="Foster-Nyarko E."/>
            <person name="Jarju S."/>
            <person name="Secka A."/>
            <person name="Antonio M."/>
            <person name="Oren A."/>
            <person name="Chaudhuri R.R."/>
            <person name="La Ragione R."/>
            <person name="Hildebrand F."/>
            <person name="Pallen M.J."/>
        </authorList>
    </citation>
    <scope>NUCLEOTIDE SEQUENCE</scope>
    <source>
        <strain evidence="2">CHK189-11263</strain>
    </source>
</reference>
<feature type="transmembrane region" description="Helical" evidence="1">
    <location>
        <begin position="45"/>
        <end position="66"/>
    </location>
</feature>
<protein>
    <submittedName>
        <fullName evidence="2">Uncharacterized protein</fullName>
    </submittedName>
</protein>
<dbReference type="AlphaFoldDB" id="A0A9D2M8U3"/>
<feature type="transmembrane region" description="Helical" evidence="1">
    <location>
        <begin position="161"/>
        <end position="179"/>
    </location>
</feature>
<feature type="transmembrane region" description="Helical" evidence="1">
    <location>
        <begin position="86"/>
        <end position="103"/>
    </location>
</feature>
<evidence type="ECO:0000313" key="3">
    <source>
        <dbReference type="Proteomes" id="UP000824208"/>
    </source>
</evidence>
<feature type="transmembrane region" description="Helical" evidence="1">
    <location>
        <begin position="441"/>
        <end position="459"/>
    </location>
</feature>
<feature type="transmembrane region" description="Helical" evidence="1">
    <location>
        <begin position="115"/>
        <end position="140"/>
    </location>
</feature>
<keyword evidence="1" id="KW-1133">Transmembrane helix</keyword>
<reference evidence="2" key="2">
    <citation type="submission" date="2021-04" db="EMBL/GenBank/DDBJ databases">
        <authorList>
            <person name="Gilroy R."/>
        </authorList>
    </citation>
    <scope>NUCLEOTIDE SEQUENCE</scope>
    <source>
        <strain evidence="2">CHK189-11263</strain>
    </source>
</reference>
<keyword evidence="1" id="KW-0472">Membrane</keyword>